<dbReference type="GO" id="GO:0007015">
    <property type="term" value="P:actin filament organization"/>
    <property type="evidence" value="ECO:0007669"/>
    <property type="project" value="InterPro"/>
</dbReference>
<feature type="domain" description="ACD" evidence="2">
    <location>
        <begin position="9"/>
        <end position="315"/>
    </location>
</feature>
<proteinExistence type="predicted"/>
<dbReference type="EMBL" id="RCDD01000002">
    <property type="protein sequence ID" value="RLK58916.1"/>
    <property type="molecule type" value="Genomic_DNA"/>
</dbReference>
<feature type="region of interest" description="Disordered" evidence="1">
    <location>
        <begin position="337"/>
        <end position="378"/>
    </location>
</feature>
<evidence type="ECO:0000259" key="2">
    <source>
        <dbReference type="Pfam" id="PF16671"/>
    </source>
</evidence>
<organism evidence="3 4">
    <name type="scientific">Actinokineospora cianjurensis</name>
    <dbReference type="NCBI Taxonomy" id="585224"/>
    <lineage>
        <taxon>Bacteria</taxon>
        <taxon>Bacillati</taxon>
        <taxon>Actinomycetota</taxon>
        <taxon>Actinomycetes</taxon>
        <taxon>Pseudonocardiales</taxon>
        <taxon>Pseudonocardiaceae</taxon>
        <taxon>Actinokineospora</taxon>
    </lineage>
</organism>
<feature type="compositionally biased region" description="Acidic residues" evidence="1">
    <location>
        <begin position="365"/>
        <end position="378"/>
    </location>
</feature>
<sequence length="378" mass="41307">MMPLDLSPYRTEFTGPSVGTEQEFLGVRIGRKSAGGSGIADVVSHGQVLVQITTDIGGGGDAPFGYLGYTMEIKTSPTEVTDVAGWESRRSAIREVIAAIAIMVQVKGGAFTAGKLGEFDLVVHNSDHVVYGSDTLSTGVSGSSRHATFGLPFALLGTEHAALVTKAGWYQDWSEEFDLIEGTGWVDRDRSLGVYNYLRSVLTRLAELTADYSLAVHGLHELKGFTGNLYDSAIKNRWGVLPRTSPWVAIELLATSDRDRIRPTLLKRPSRIDDPVIWSAAVSHITQHRSLAGHTPTAPTYTEQDLPGTLFEFRSAIPFAFRHAFVLVDDEIGGFDGEPPLPRPNATQDQLDLHNVIKGRRRSDEDFEDSDSDDNSFD</sequence>
<dbReference type="AlphaFoldDB" id="A0A421B3A9"/>
<evidence type="ECO:0000313" key="3">
    <source>
        <dbReference type="EMBL" id="RLK58916.1"/>
    </source>
</evidence>
<reference evidence="3 4" key="1">
    <citation type="submission" date="2018-10" db="EMBL/GenBank/DDBJ databases">
        <title>Genomic Encyclopedia of Archaeal and Bacterial Type Strains, Phase II (KMG-II): from individual species to whole genera.</title>
        <authorList>
            <person name="Goeker M."/>
        </authorList>
    </citation>
    <scope>NUCLEOTIDE SEQUENCE [LARGE SCALE GENOMIC DNA]</scope>
    <source>
        <strain evidence="3 4">DSM 45657</strain>
    </source>
</reference>
<evidence type="ECO:0000256" key="1">
    <source>
        <dbReference type="SAM" id="MobiDB-lite"/>
    </source>
</evidence>
<accession>A0A421B3A9</accession>
<dbReference type="RefSeq" id="WP_121391832.1">
    <property type="nucleotide sequence ID" value="NZ_RCDD01000002.1"/>
</dbReference>
<dbReference type="OrthoDB" id="4333945at2"/>
<dbReference type="Gene3D" id="1.10.3680.20">
    <property type="entry name" value="Actin cross-linking domain"/>
    <property type="match status" value="1"/>
</dbReference>
<evidence type="ECO:0000313" key="4">
    <source>
        <dbReference type="Proteomes" id="UP000282454"/>
    </source>
</evidence>
<protein>
    <submittedName>
        <fullName evidence="3">RtxA toxin/VgrG1 family protein</fullName>
    </submittedName>
</protein>
<keyword evidence="4" id="KW-1185">Reference proteome</keyword>
<gene>
    <name evidence="3" type="ORF">CLV68_3397</name>
</gene>
<dbReference type="Proteomes" id="UP000282454">
    <property type="component" value="Unassembled WGS sequence"/>
</dbReference>
<dbReference type="Pfam" id="PF16671">
    <property type="entry name" value="ACD"/>
    <property type="match status" value="1"/>
</dbReference>
<name>A0A421B3A9_9PSEU</name>
<comment type="caution">
    <text evidence="3">The sequence shown here is derived from an EMBL/GenBank/DDBJ whole genome shotgun (WGS) entry which is preliminary data.</text>
</comment>
<dbReference type="InterPro" id="IPR032074">
    <property type="entry name" value="ACD_dom"/>
</dbReference>